<dbReference type="HOGENOM" id="CLU_044082_1_0_6"/>
<reference evidence="1 2" key="2">
    <citation type="submission" date="2011-11" db="EMBL/GenBank/DDBJ databases">
        <authorList>
            <consortium name="US DOE Joint Genome Institute"/>
            <person name="Lucas S."/>
            <person name="Han J."/>
            <person name="Lapidus A."/>
            <person name="Cheng J.-F."/>
            <person name="Goodwin L."/>
            <person name="Pitluck S."/>
            <person name="Peters L."/>
            <person name="Ovchinnikova G."/>
            <person name="Zhang X."/>
            <person name="Detter J.C."/>
            <person name="Han C."/>
            <person name="Tapia R."/>
            <person name="Land M."/>
            <person name="Hauser L."/>
            <person name="Kyrpides N."/>
            <person name="Ivanova N."/>
            <person name="Pagani I."/>
            <person name="Vogl K."/>
            <person name="Liu Z."/>
            <person name="Overmann J."/>
            <person name="Frigaard N.-U."/>
            <person name="Bryant D."/>
            <person name="Woyke T."/>
        </authorList>
    </citation>
    <scope>NUCLEOTIDE SEQUENCE [LARGE SCALE GENOMIC DNA]</scope>
    <source>
        <strain evidence="1 2">970</strain>
    </source>
</reference>
<proteinExistence type="predicted"/>
<dbReference type="Proteomes" id="UP000002964">
    <property type="component" value="Unassembled WGS sequence"/>
</dbReference>
<keyword evidence="2" id="KW-1185">Reference proteome</keyword>
<dbReference type="AlphaFoldDB" id="H8Z6C6"/>
<sequence length="361" mass="39077">MAHLYLAVTAHGYGHLAQVAPVVHALKARLPRLRISLQGNLKPEIVRARLPQDVALIPHAADVALPMDGPLTVCWEQGLALYEAFEADYDRHLAHQMDLLADARPDLVLADIPWLPLDAAHRLGIPAVGLCSLNWLDILRQSPLGDRLSSALVERLHTAYAGAELFIRPAPSMPMPWLPNAISVGPMAQLHPRDPERLRARLGLAEDQRLILMQFGGTGSLHIDPGPLARARLQLLTADPKLADSSAVSPIGGAGPSMLEALASCDAMITKPGYGSFSEAACHGIPVLYVPRDGWPETPALVDWLHQQVTAGVITPEQLARGDMVGPIEALLEQARLDARKPVVPTGIEQTVERLLPWLQP</sequence>
<evidence type="ECO:0000313" key="1">
    <source>
        <dbReference type="EMBL" id="EIC20710.1"/>
    </source>
</evidence>
<accession>H8Z6C6</accession>
<dbReference type="Gene3D" id="3.40.50.2000">
    <property type="entry name" value="Glycogen Phosphorylase B"/>
    <property type="match status" value="2"/>
</dbReference>
<gene>
    <name evidence="1" type="ORF">Thi970DRAFT_04365</name>
</gene>
<dbReference type="PANTHER" id="PTHR38134">
    <property type="entry name" value="SLR1395 PROTEIN"/>
    <property type="match status" value="1"/>
</dbReference>
<dbReference type="InterPro" id="IPR053205">
    <property type="entry name" value="GHMP_kinase_L-arabinokinase"/>
</dbReference>
<dbReference type="RefSeq" id="WP_009151113.1">
    <property type="nucleotide sequence ID" value="NZ_CP121471.1"/>
</dbReference>
<dbReference type="SUPFAM" id="SSF53756">
    <property type="entry name" value="UDP-Glycosyltransferase/glycogen phosphorylase"/>
    <property type="match status" value="1"/>
</dbReference>
<dbReference type="PANTHER" id="PTHR38134:SF2">
    <property type="entry name" value="GALACTOKINASE"/>
    <property type="match status" value="1"/>
</dbReference>
<reference evidence="2" key="1">
    <citation type="submission" date="2011-06" db="EMBL/GenBank/DDBJ databases">
        <authorList>
            <consortium name="US DOE Joint Genome Institute (JGI-PGF)"/>
            <person name="Lucas S."/>
            <person name="Han J."/>
            <person name="Lapidus A."/>
            <person name="Cheng J.-F."/>
            <person name="Goodwin L."/>
            <person name="Pitluck S."/>
            <person name="Peters L."/>
            <person name="Land M.L."/>
            <person name="Hauser L."/>
            <person name="Vogl K."/>
            <person name="Liu Z."/>
            <person name="Overmann J."/>
            <person name="Frigaard N.-U."/>
            <person name="Bryant D.A."/>
            <person name="Woyke T.J."/>
        </authorList>
    </citation>
    <scope>NUCLEOTIDE SEQUENCE [LARGE SCALE GENOMIC DNA]</scope>
    <source>
        <strain evidence="2">970</strain>
    </source>
</reference>
<name>H8Z6C6_9GAMM</name>
<dbReference type="EMBL" id="JH603170">
    <property type="protein sequence ID" value="EIC20710.1"/>
    <property type="molecule type" value="Genomic_DNA"/>
</dbReference>
<evidence type="ECO:0000313" key="2">
    <source>
        <dbReference type="Proteomes" id="UP000002964"/>
    </source>
</evidence>
<dbReference type="eggNOG" id="COG1819">
    <property type="taxonomic scope" value="Bacteria"/>
</dbReference>
<organism evidence="1 2">
    <name type="scientific">Thiorhodovibrio frisius</name>
    <dbReference type="NCBI Taxonomy" id="631362"/>
    <lineage>
        <taxon>Bacteria</taxon>
        <taxon>Pseudomonadati</taxon>
        <taxon>Pseudomonadota</taxon>
        <taxon>Gammaproteobacteria</taxon>
        <taxon>Chromatiales</taxon>
        <taxon>Chromatiaceae</taxon>
        <taxon>Thiorhodovibrio</taxon>
    </lineage>
</organism>
<evidence type="ECO:0008006" key="3">
    <source>
        <dbReference type="Google" id="ProtNLM"/>
    </source>
</evidence>
<protein>
    <recommendedName>
        <fullName evidence="3">Glycosyl transferase, UDP-glucuronosyltransferase</fullName>
    </recommendedName>
</protein>
<dbReference type="OrthoDB" id="503106at2"/>
<dbReference type="STRING" id="631362.Thi970DRAFT_04365"/>